<evidence type="ECO:0000313" key="3">
    <source>
        <dbReference type="Proteomes" id="UP000241769"/>
    </source>
</evidence>
<feature type="region of interest" description="Disordered" evidence="1">
    <location>
        <begin position="46"/>
        <end position="74"/>
    </location>
</feature>
<gene>
    <name evidence="2" type="ORF">PROFUN_14607</name>
</gene>
<name>A0A2P6MZC7_9EUKA</name>
<proteinExistence type="predicted"/>
<dbReference type="EMBL" id="MDYQ01000283">
    <property type="protein sequence ID" value="PRP77062.1"/>
    <property type="molecule type" value="Genomic_DNA"/>
</dbReference>
<evidence type="ECO:0000256" key="1">
    <source>
        <dbReference type="SAM" id="MobiDB-lite"/>
    </source>
</evidence>
<evidence type="ECO:0000313" key="2">
    <source>
        <dbReference type="EMBL" id="PRP77062.1"/>
    </source>
</evidence>
<keyword evidence="3" id="KW-1185">Reference proteome</keyword>
<organism evidence="2 3">
    <name type="scientific">Planoprotostelium fungivorum</name>
    <dbReference type="NCBI Taxonomy" id="1890364"/>
    <lineage>
        <taxon>Eukaryota</taxon>
        <taxon>Amoebozoa</taxon>
        <taxon>Evosea</taxon>
        <taxon>Variosea</taxon>
        <taxon>Cavosteliida</taxon>
        <taxon>Cavosteliaceae</taxon>
        <taxon>Planoprotostelium</taxon>
    </lineage>
</organism>
<dbReference type="InParanoid" id="A0A2P6MZC7"/>
<reference evidence="2 3" key="1">
    <citation type="journal article" date="2018" name="Genome Biol. Evol.">
        <title>Multiple Roots of Fruiting Body Formation in Amoebozoa.</title>
        <authorList>
            <person name="Hillmann F."/>
            <person name="Forbes G."/>
            <person name="Novohradska S."/>
            <person name="Ferling I."/>
            <person name="Riege K."/>
            <person name="Groth M."/>
            <person name="Westermann M."/>
            <person name="Marz M."/>
            <person name="Spaller T."/>
            <person name="Winckler T."/>
            <person name="Schaap P."/>
            <person name="Glockner G."/>
        </authorList>
    </citation>
    <scope>NUCLEOTIDE SEQUENCE [LARGE SCALE GENOMIC DNA]</scope>
    <source>
        <strain evidence="2 3">Jena</strain>
    </source>
</reference>
<protein>
    <submittedName>
        <fullName evidence="2">Uncharacterized protein</fullName>
    </submittedName>
</protein>
<dbReference type="Proteomes" id="UP000241769">
    <property type="component" value="Unassembled WGS sequence"/>
</dbReference>
<accession>A0A2P6MZC7</accession>
<dbReference type="AlphaFoldDB" id="A0A2P6MZC7"/>
<comment type="caution">
    <text evidence="2">The sequence shown here is derived from an EMBL/GenBank/DDBJ whole genome shotgun (WGS) entry which is preliminary data.</text>
</comment>
<sequence length="74" mass="8441">MLPTKKYSRNFGRIYLIGCFQVQIIRLHSYLPLISDSGSALAQSKVGRQQDPLLHERQDKNVSIATSNDPLKRQ</sequence>
<feature type="compositionally biased region" description="Polar residues" evidence="1">
    <location>
        <begin position="61"/>
        <end position="74"/>
    </location>
</feature>